<dbReference type="AlphaFoldDB" id="A0A672MZR3"/>
<dbReference type="GO" id="GO:0003746">
    <property type="term" value="F:translation elongation factor activity"/>
    <property type="evidence" value="ECO:0007669"/>
    <property type="project" value="UniProtKB-UniRule"/>
</dbReference>
<evidence type="ECO:0000256" key="2">
    <source>
        <dbReference type="ARBA" id="ARBA00004496"/>
    </source>
</evidence>
<dbReference type="InterPro" id="IPR048670">
    <property type="entry name" value="IF5A-like_N"/>
</dbReference>
<comment type="subcellular location">
    <subcellularLocation>
        <location evidence="2">Cytoplasm</location>
    </subcellularLocation>
    <subcellularLocation>
        <location evidence="1">Endoplasmic reticulum membrane</location>
        <topology evidence="1">Peripheral membrane protein</topology>
        <orientation evidence="1">Cytoplasmic side</orientation>
    </subcellularLocation>
</comment>
<evidence type="ECO:0000256" key="7">
    <source>
        <dbReference type="ARBA" id="ARBA00022917"/>
    </source>
</evidence>
<dbReference type="NCBIfam" id="TIGR00037">
    <property type="entry name" value="eIF_5A"/>
    <property type="match status" value="1"/>
</dbReference>
<dbReference type="InterPro" id="IPR001884">
    <property type="entry name" value="IF5A-like"/>
</dbReference>
<keyword evidence="6" id="KW-0694">RNA-binding</keyword>
<evidence type="ECO:0000256" key="3">
    <source>
        <dbReference type="ARBA" id="ARBA00006016"/>
    </source>
</evidence>
<dbReference type="SUPFAM" id="SSF50249">
    <property type="entry name" value="Nucleic acid-binding proteins"/>
    <property type="match status" value="1"/>
</dbReference>
<dbReference type="Gene3D" id="2.30.30.30">
    <property type="match status" value="1"/>
</dbReference>
<dbReference type="InParanoid" id="A0A672MZR3"/>
<keyword evidence="8 9" id="KW-0385">Hypusine</keyword>
<dbReference type="InterPro" id="IPR020189">
    <property type="entry name" value="IF5A_C"/>
</dbReference>
<dbReference type="GO" id="GO:0003723">
    <property type="term" value="F:RNA binding"/>
    <property type="evidence" value="ECO:0007669"/>
    <property type="project" value="UniProtKB-KW"/>
</dbReference>
<dbReference type="InterPro" id="IPR008991">
    <property type="entry name" value="Translation_prot_SH3-like_sf"/>
</dbReference>
<proteinExistence type="inferred from homology"/>
<keyword evidence="7 9" id="KW-0648">Protein biosynthesis</keyword>
<evidence type="ECO:0000259" key="10">
    <source>
        <dbReference type="SMART" id="SM01376"/>
    </source>
</evidence>
<dbReference type="GO" id="GO:0043022">
    <property type="term" value="F:ribosome binding"/>
    <property type="evidence" value="ECO:0007669"/>
    <property type="project" value="UniProtKB-UniRule"/>
</dbReference>
<evidence type="ECO:0000256" key="5">
    <source>
        <dbReference type="ARBA" id="ARBA00022768"/>
    </source>
</evidence>
<sequence length="142" mass="15217">MTDLDTDFTSGDAGASLTIPVQCSALRKNGFVVLKGRSCKIVETSTSRTGKHGHVKVSYICPSTHNIDVPNIKRLDCQLVGITDGYLSLLKDNGDLREDLKLPDGDLGKEIESKFESGGEFLVSVLSAMGEECPIAVKPMSS</sequence>
<comment type="function">
    <text evidence="9">Translation factor that promotes translation elongation and termination, particularly upon ribosome stalling at specific amino acid sequence contexts. Binds between the exit (E) and peptidyl (P) site of the ribosome and promotes rescue of stalled ribosome: specifically required for efficient translation of polyproline-containing peptides as well as other motifs that stall the ribosome. Acts as ribosome quality control (RQC) cofactor by joining the RQC complex to facilitate peptidyl transfer during CAT tailing step.</text>
</comment>
<dbReference type="InterPro" id="IPR014722">
    <property type="entry name" value="Rib_uL2_dom2"/>
</dbReference>
<dbReference type="FunFam" id="2.40.50.140:FF:000034">
    <property type="entry name" value="Eukaryotic translation initiation factor 5A"/>
    <property type="match status" value="1"/>
</dbReference>
<protein>
    <recommendedName>
        <fullName evidence="9">Eukaryotic translation initiation factor 5A</fullName>
        <shortName evidence="9">eIF-5A</shortName>
    </recommendedName>
</protein>
<dbReference type="Pfam" id="PF21485">
    <property type="entry name" value="IF5A-like_N"/>
    <property type="match status" value="1"/>
</dbReference>
<comment type="similarity">
    <text evidence="3 9">Belongs to the eIF-5A family.</text>
</comment>
<keyword evidence="5" id="KW-0251">Elongation factor</keyword>
<evidence type="ECO:0000256" key="6">
    <source>
        <dbReference type="ARBA" id="ARBA00022884"/>
    </source>
</evidence>
<evidence type="ECO:0000313" key="11">
    <source>
        <dbReference type="Ensembl" id="ENSSGRP00000042908.1"/>
    </source>
</evidence>
<dbReference type="PANTHER" id="PTHR11673">
    <property type="entry name" value="TRANSLATION INITIATION FACTOR 5A FAMILY MEMBER"/>
    <property type="match status" value="1"/>
</dbReference>
<dbReference type="FunFam" id="2.30.30.30:FF:000007">
    <property type="entry name" value="Eukaryotic translation initiation factor 5A"/>
    <property type="match status" value="1"/>
</dbReference>
<keyword evidence="4" id="KW-0963">Cytoplasm</keyword>
<dbReference type="Proteomes" id="UP000472262">
    <property type="component" value="Unassembled WGS sequence"/>
</dbReference>
<dbReference type="Pfam" id="PF01287">
    <property type="entry name" value="eIF-5a"/>
    <property type="match status" value="1"/>
</dbReference>
<organism evidence="11 12">
    <name type="scientific">Sinocyclocheilus grahami</name>
    <name type="common">Dianchi golden-line fish</name>
    <name type="synonym">Barbus grahami</name>
    <dbReference type="NCBI Taxonomy" id="75366"/>
    <lineage>
        <taxon>Eukaryota</taxon>
        <taxon>Metazoa</taxon>
        <taxon>Chordata</taxon>
        <taxon>Craniata</taxon>
        <taxon>Vertebrata</taxon>
        <taxon>Euteleostomi</taxon>
        <taxon>Actinopterygii</taxon>
        <taxon>Neopterygii</taxon>
        <taxon>Teleostei</taxon>
        <taxon>Ostariophysi</taxon>
        <taxon>Cypriniformes</taxon>
        <taxon>Cyprinidae</taxon>
        <taxon>Cyprininae</taxon>
        <taxon>Sinocyclocheilus</taxon>
    </lineage>
</organism>
<reference evidence="11" key="2">
    <citation type="submission" date="2025-09" db="UniProtKB">
        <authorList>
            <consortium name="Ensembl"/>
        </authorList>
    </citation>
    <scope>IDENTIFICATION</scope>
</reference>
<reference evidence="11" key="1">
    <citation type="submission" date="2025-08" db="UniProtKB">
        <authorList>
            <consortium name="Ensembl"/>
        </authorList>
    </citation>
    <scope>IDENTIFICATION</scope>
</reference>
<evidence type="ECO:0000313" key="12">
    <source>
        <dbReference type="Proteomes" id="UP000472262"/>
    </source>
</evidence>
<comment type="PTM">
    <text evidence="9">eIF-5A seems to be the only eukaryotic protein to have a hypusine residue which is a post-translational modification of a lysine by the addition of a butylamino group.</text>
</comment>
<accession>A0A672MZR3</accession>
<dbReference type="PIRSF" id="PIRSF003025">
    <property type="entry name" value="eIF5A"/>
    <property type="match status" value="1"/>
</dbReference>
<evidence type="ECO:0000256" key="1">
    <source>
        <dbReference type="ARBA" id="ARBA00004397"/>
    </source>
</evidence>
<dbReference type="CDD" id="cd04468">
    <property type="entry name" value="S1_eIF5A"/>
    <property type="match status" value="1"/>
</dbReference>
<evidence type="ECO:0000256" key="8">
    <source>
        <dbReference type="ARBA" id="ARBA00023071"/>
    </source>
</evidence>
<dbReference type="GO" id="GO:0045905">
    <property type="term" value="P:positive regulation of translational termination"/>
    <property type="evidence" value="ECO:0007669"/>
    <property type="project" value="UniProtKB-UniRule"/>
</dbReference>
<dbReference type="SUPFAM" id="SSF50104">
    <property type="entry name" value="Translation proteins SH3-like domain"/>
    <property type="match status" value="1"/>
</dbReference>
<keyword evidence="12" id="KW-1185">Reference proteome</keyword>
<feature type="domain" description="Translation initiation factor 5A C-terminal" evidence="10">
    <location>
        <begin position="71"/>
        <end position="138"/>
    </location>
</feature>
<dbReference type="OMA" id="WEHTIAK"/>
<evidence type="ECO:0000256" key="9">
    <source>
        <dbReference type="RuleBase" id="RU362005"/>
    </source>
</evidence>
<evidence type="ECO:0000256" key="4">
    <source>
        <dbReference type="ARBA" id="ARBA00022490"/>
    </source>
</evidence>
<dbReference type="SMART" id="SM01376">
    <property type="entry name" value="eIF-5a"/>
    <property type="match status" value="1"/>
</dbReference>
<dbReference type="Ensembl" id="ENSSGRT00000045970.1">
    <property type="protein sequence ID" value="ENSSGRP00000042908.1"/>
    <property type="gene ID" value="ENSSGRG00000023219.1"/>
</dbReference>
<dbReference type="Gene3D" id="2.40.50.140">
    <property type="entry name" value="Nucleic acid-binding proteins"/>
    <property type="match status" value="1"/>
</dbReference>
<name>A0A672MZR3_SINGR</name>
<dbReference type="GO" id="GO:0045901">
    <property type="term" value="P:positive regulation of translational elongation"/>
    <property type="evidence" value="ECO:0007669"/>
    <property type="project" value="UniProtKB-UniRule"/>
</dbReference>
<dbReference type="GO" id="GO:0005789">
    <property type="term" value="C:endoplasmic reticulum membrane"/>
    <property type="evidence" value="ECO:0007669"/>
    <property type="project" value="UniProtKB-SubCell"/>
</dbReference>
<dbReference type="InterPro" id="IPR012340">
    <property type="entry name" value="NA-bd_OB-fold"/>
</dbReference>